<dbReference type="Proteomes" id="UP001419268">
    <property type="component" value="Unassembled WGS sequence"/>
</dbReference>
<keyword evidence="1" id="KW-0227">DNA damage</keyword>
<dbReference type="InterPro" id="IPR027417">
    <property type="entry name" value="P-loop_NTPase"/>
</dbReference>
<dbReference type="SUPFAM" id="SSF52540">
    <property type="entry name" value="P-loop containing nucleoside triphosphate hydrolases"/>
    <property type="match status" value="1"/>
</dbReference>
<reference evidence="4 5" key="1">
    <citation type="submission" date="2024-01" db="EMBL/GenBank/DDBJ databases">
        <title>Genome assemblies of Stephania.</title>
        <authorList>
            <person name="Yang L."/>
        </authorList>
    </citation>
    <scope>NUCLEOTIDE SEQUENCE [LARGE SCALE GENOMIC DNA]</scope>
    <source>
        <strain evidence="4">JXDWG</strain>
        <tissue evidence="4">Leaf</tissue>
    </source>
</reference>
<evidence type="ECO:0000313" key="5">
    <source>
        <dbReference type="Proteomes" id="UP001419268"/>
    </source>
</evidence>
<dbReference type="GO" id="GO:0016787">
    <property type="term" value="F:hydrolase activity"/>
    <property type="evidence" value="ECO:0007669"/>
    <property type="project" value="UniProtKB-KW"/>
</dbReference>
<dbReference type="GO" id="GO:0043139">
    <property type="term" value="F:5'-3' DNA helicase activity"/>
    <property type="evidence" value="ECO:0007669"/>
    <property type="project" value="UniProtKB-EC"/>
</dbReference>
<name>A0AAP0NMG4_9MAGN</name>
<dbReference type="GO" id="GO:0005524">
    <property type="term" value="F:ATP binding"/>
    <property type="evidence" value="ECO:0007669"/>
    <property type="project" value="UniProtKB-KW"/>
</dbReference>
<dbReference type="EMBL" id="JBBNAG010000008">
    <property type="protein sequence ID" value="KAK9112238.1"/>
    <property type="molecule type" value="Genomic_DNA"/>
</dbReference>
<dbReference type="Pfam" id="PF21530">
    <property type="entry name" value="Pif1_2B_dom"/>
    <property type="match status" value="1"/>
</dbReference>
<evidence type="ECO:0000259" key="3">
    <source>
        <dbReference type="Pfam" id="PF21530"/>
    </source>
</evidence>
<keyword evidence="1" id="KW-0234">DNA repair</keyword>
<evidence type="ECO:0000313" key="4">
    <source>
        <dbReference type="EMBL" id="KAK9112238.1"/>
    </source>
</evidence>
<proteinExistence type="inferred from homology"/>
<dbReference type="GO" id="GO:0006281">
    <property type="term" value="P:DNA repair"/>
    <property type="evidence" value="ECO:0007669"/>
    <property type="project" value="UniProtKB-KW"/>
</dbReference>
<dbReference type="EC" id="5.6.2.3" evidence="1"/>
<comment type="similarity">
    <text evidence="1">Belongs to the helicase family.</text>
</comment>
<dbReference type="InterPro" id="IPR049163">
    <property type="entry name" value="Pif1-like_2B_dom"/>
</dbReference>
<protein>
    <recommendedName>
        <fullName evidence="1">ATP-dependent DNA helicase</fullName>
        <ecNumber evidence="1">5.6.2.3</ecNumber>
    </recommendedName>
</protein>
<keyword evidence="5" id="KW-1185">Reference proteome</keyword>
<keyword evidence="1" id="KW-0347">Helicase</keyword>
<evidence type="ECO:0000259" key="2">
    <source>
        <dbReference type="Pfam" id="PF05970"/>
    </source>
</evidence>
<organism evidence="4 5">
    <name type="scientific">Stephania cephalantha</name>
    <dbReference type="NCBI Taxonomy" id="152367"/>
    <lineage>
        <taxon>Eukaryota</taxon>
        <taxon>Viridiplantae</taxon>
        <taxon>Streptophyta</taxon>
        <taxon>Embryophyta</taxon>
        <taxon>Tracheophyta</taxon>
        <taxon>Spermatophyta</taxon>
        <taxon>Magnoliopsida</taxon>
        <taxon>Ranunculales</taxon>
        <taxon>Menispermaceae</taxon>
        <taxon>Menispermoideae</taxon>
        <taxon>Cissampelideae</taxon>
        <taxon>Stephania</taxon>
    </lineage>
</organism>
<dbReference type="PANTHER" id="PTHR10492:SF94">
    <property type="entry name" value="ATP-DEPENDENT DNA HELICASE"/>
    <property type="match status" value="1"/>
</dbReference>
<feature type="domain" description="DNA helicase Pif1-like DEAD-box helicase" evidence="2">
    <location>
        <begin position="2"/>
        <end position="82"/>
    </location>
</feature>
<comment type="cofactor">
    <cofactor evidence="1">
        <name>Mg(2+)</name>
        <dbReference type="ChEBI" id="CHEBI:18420"/>
    </cofactor>
</comment>
<dbReference type="Pfam" id="PF05970">
    <property type="entry name" value="PIF1"/>
    <property type="match status" value="1"/>
</dbReference>
<keyword evidence="1" id="KW-0378">Hydrolase</keyword>
<gene>
    <name evidence="4" type="ORF">Scep_019757</name>
</gene>
<keyword evidence="1" id="KW-0233">DNA recombination</keyword>
<sequence length="206" mass="23574">MLRDVTDKDLPFGGKVVVFGGDFRQVLPIIPKGNRQDVMKSTLLTSYIWPLLKKIKLVENMRARLDPAFSEFILRVGNGTEEEFPGNMISIPSSITMSYVDEQISLDHLITTVYENLNEYAEQMDAMSRRAILTTKNEFVDEVNTLLIHRFHGEVVKYYSFDEVLDENISSVNLEFFNSLSLNGFPAHELILKKVCPVMLLRNIIP</sequence>
<keyword evidence="1" id="KW-0547">Nucleotide-binding</keyword>
<dbReference type="InterPro" id="IPR010285">
    <property type="entry name" value="DNA_helicase_pif1-like_DEAD"/>
</dbReference>
<dbReference type="GO" id="GO:0006310">
    <property type="term" value="P:DNA recombination"/>
    <property type="evidence" value="ECO:0007669"/>
    <property type="project" value="UniProtKB-KW"/>
</dbReference>
<evidence type="ECO:0000256" key="1">
    <source>
        <dbReference type="RuleBase" id="RU363044"/>
    </source>
</evidence>
<comment type="catalytic activity">
    <reaction evidence="1">
        <text>ATP + H2O = ADP + phosphate + H(+)</text>
        <dbReference type="Rhea" id="RHEA:13065"/>
        <dbReference type="ChEBI" id="CHEBI:15377"/>
        <dbReference type="ChEBI" id="CHEBI:15378"/>
        <dbReference type="ChEBI" id="CHEBI:30616"/>
        <dbReference type="ChEBI" id="CHEBI:43474"/>
        <dbReference type="ChEBI" id="CHEBI:456216"/>
        <dbReference type="EC" id="5.6.2.3"/>
    </reaction>
</comment>
<feature type="domain" description="DNA helicase Pif1-like 2B" evidence="3">
    <location>
        <begin position="175"/>
        <end position="204"/>
    </location>
</feature>
<accession>A0AAP0NMG4</accession>
<dbReference type="AlphaFoldDB" id="A0AAP0NMG4"/>
<dbReference type="PANTHER" id="PTHR10492">
    <property type="match status" value="1"/>
</dbReference>
<dbReference type="GO" id="GO:0000723">
    <property type="term" value="P:telomere maintenance"/>
    <property type="evidence" value="ECO:0007669"/>
    <property type="project" value="InterPro"/>
</dbReference>
<keyword evidence="1" id="KW-0067">ATP-binding</keyword>
<comment type="caution">
    <text evidence="4">The sequence shown here is derived from an EMBL/GenBank/DDBJ whole genome shotgun (WGS) entry which is preliminary data.</text>
</comment>